<dbReference type="InterPro" id="IPR007484">
    <property type="entry name" value="Peptidase_M28"/>
</dbReference>
<dbReference type="GO" id="GO:0004177">
    <property type="term" value="F:aminopeptidase activity"/>
    <property type="evidence" value="ECO:0007669"/>
    <property type="project" value="UniProtKB-KW"/>
</dbReference>
<keyword evidence="6" id="KW-0862">Zinc</keyword>
<evidence type="ECO:0000313" key="12">
    <source>
        <dbReference type="Proteomes" id="UP000295390"/>
    </source>
</evidence>
<feature type="signal peptide" evidence="7">
    <location>
        <begin position="1"/>
        <end position="22"/>
    </location>
</feature>
<dbReference type="OrthoDB" id="9789219at2"/>
<dbReference type="SUPFAM" id="SSF53187">
    <property type="entry name" value="Zn-dependent exopeptidases"/>
    <property type="match status" value="1"/>
</dbReference>
<reference evidence="11 12" key="1">
    <citation type="submission" date="2019-03" db="EMBL/GenBank/DDBJ databases">
        <title>Genomic Encyclopedia of Type Strains, Phase III (KMG-III): the genomes of soil and plant-associated and newly described type strains.</title>
        <authorList>
            <person name="Whitman W."/>
        </authorList>
    </citation>
    <scope>NUCLEOTIDE SEQUENCE [LARGE SCALE GENOMIC DNA]</scope>
    <source>
        <strain evidence="11 12">CECT 8283</strain>
    </source>
</reference>
<dbReference type="GO" id="GO:0006508">
    <property type="term" value="P:proteolysis"/>
    <property type="evidence" value="ECO:0007669"/>
    <property type="project" value="UniProtKB-KW"/>
</dbReference>
<dbReference type="EMBL" id="SNYH01000002">
    <property type="protein sequence ID" value="TDQ28915.1"/>
    <property type="molecule type" value="Genomic_DNA"/>
</dbReference>
<dbReference type="Gene3D" id="3.40.630.10">
    <property type="entry name" value="Zn peptidases"/>
    <property type="match status" value="1"/>
</dbReference>
<dbReference type="InterPro" id="IPR045175">
    <property type="entry name" value="M28_fam"/>
</dbReference>
<keyword evidence="5" id="KW-0378">Hydrolase</keyword>
<dbReference type="Pfam" id="PF04389">
    <property type="entry name" value="Peptidase_M28"/>
    <property type="match status" value="1"/>
</dbReference>
<keyword evidence="4 7" id="KW-0732">Signal</keyword>
<feature type="domain" description="Secretion system C-terminal sorting" evidence="9">
    <location>
        <begin position="619"/>
        <end position="688"/>
    </location>
</feature>
<dbReference type="GO" id="GO:0046872">
    <property type="term" value="F:metal ion binding"/>
    <property type="evidence" value="ECO:0007669"/>
    <property type="project" value="UniProtKB-KW"/>
</dbReference>
<feature type="domain" description="Peptidase M28" evidence="8">
    <location>
        <begin position="184"/>
        <end position="383"/>
    </location>
</feature>
<dbReference type="PANTHER" id="PTHR12147">
    <property type="entry name" value="METALLOPEPTIDASE M28 FAMILY MEMBER"/>
    <property type="match status" value="1"/>
</dbReference>
<keyword evidence="12" id="KW-1185">Reference proteome</keyword>
<protein>
    <submittedName>
        <fullName evidence="11">Putative secreted protein (Por secretion system target)</fullName>
    </submittedName>
</protein>
<evidence type="ECO:0000256" key="1">
    <source>
        <dbReference type="ARBA" id="ARBA00022438"/>
    </source>
</evidence>
<evidence type="ECO:0000259" key="9">
    <source>
        <dbReference type="Pfam" id="PF18962"/>
    </source>
</evidence>
<name>A0A4R6TF42_9FLAO</name>
<evidence type="ECO:0000259" key="10">
    <source>
        <dbReference type="Pfam" id="PF20009"/>
    </source>
</evidence>
<dbReference type="InterPro" id="IPR026444">
    <property type="entry name" value="Secre_tail"/>
</dbReference>
<keyword evidence="3" id="KW-0479">Metal-binding</keyword>
<dbReference type="Pfam" id="PF20009">
    <property type="entry name" value="GEVED"/>
    <property type="match status" value="1"/>
</dbReference>
<dbReference type="PANTHER" id="PTHR12147:SF56">
    <property type="entry name" value="AMINOPEPTIDASE YDR415C-RELATED"/>
    <property type="match status" value="1"/>
</dbReference>
<feature type="domain" description="GEVED" evidence="10">
    <location>
        <begin position="471"/>
        <end position="545"/>
    </location>
</feature>
<dbReference type="InterPro" id="IPR045474">
    <property type="entry name" value="GEVED"/>
</dbReference>
<dbReference type="NCBIfam" id="TIGR04183">
    <property type="entry name" value="Por_Secre_tail"/>
    <property type="match status" value="1"/>
</dbReference>
<feature type="chain" id="PRO_5020360473" evidence="7">
    <location>
        <begin position="23"/>
        <end position="691"/>
    </location>
</feature>
<dbReference type="Pfam" id="PF18962">
    <property type="entry name" value="Por_Secre_tail"/>
    <property type="match status" value="1"/>
</dbReference>
<dbReference type="AlphaFoldDB" id="A0A4R6TF42"/>
<evidence type="ECO:0000256" key="5">
    <source>
        <dbReference type="ARBA" id="ARBA00022801"/>
    </source>
</evidence>
<gene>
    <name evidence="11" type="ORF">DFQ07_1296</name>
</gene>
<dbReference type="Gene3D" id="2.10.10.20">
    <property type="entry name" value="Carbohydrate-binding module superfamily 5/12"/>
    <property type="match status" value="1"/>
</dbReference>
<evidence type="ECO:0000256" key="6">
    <source>
        <dbReference type="ARBA" id="ARBA00022833"/>
    </source>
</evidence>
<dbReference type="Proteomes" id="UP000295390">
    <property type="component" value="Unassembled WGS sequence"/>
</dbReference>
<evidence type="ECO:0000259" key="8">
    <source>
        <dbReference type="Pfam" id="PF04389"/>
    </source>
</evidence>
<evidence type="ECO:0000256" key="7">
    <source>
        <dbReference type="SAM" id="SignalP"/>
    </source>
</evidence>
<evidence type="ECO:0000313" key="11">
    <source>
        <dbReference type="EMBL" id="TDQ28915.1"/>
    </source>
</evidence>
<dbReference type="RefSeq" id="WP_133535413.1">
    <property type="nucleotide sequence ID" value="NZ_SNYH01000002.1"/>
</dbReference>
<evidence type="ECO:0000256" key="4">
    <source>
        <dbReference type="ARBA" id="ARBA00022729"/>
    </source>
</evidence>
<keyword evidence="2" id="KW-0645">Protease</keyword>
<sequence>MKKKYLLLSLLLLCLSFSKIYSQEKMFYGTIETKDALKLLKKAPSDIKIISSFKGFSAVKLSHRAAEKLHHMILTHGPGFIYEPSEKEALETIYKQQSKRVYQQRASYTISEDQLVKQSLDLVSNTNIANHIVELENYGTRYHTTQKATQAVQDLKQKWETMANGRADVSVRIVNHNSTTMPSVIMTIQGSELPNEYVIIGGHIDSVSPESQTNAPGADDNASGIATITEMARVLFQMNFQPKRTIEFMAYAAEEVGLRGSKEIAQDYKNRNVNVLSYVQFDMTNYKGSPKDVYISDDSYNSSILNTFLASLMDYYNTSGNHQFTYDYTRCNYGCSDHYSWAQQGYDAAFPFEASFNDSSPYIHTVNDTSDRFPTANATHAAKFAKLGLEYLIEVAKNKGSVSVPTYCDSKGNSVNDEYIQNVTLGAINNNSGATNGYQDFTNISTNLEQGSSNTIIVTPKWTGRVYKEGYTVWIDYNQDSDFEDSGEQVWVKSASTDSSVSGTFIVPISAKIGSTRMRVSMRYNTTPSSCGSFDYGEVEDYTINIIEGNANTNICDGVPQYDSSKSYQVGDRVVYFDVLYERTSNGWNRIGNCGSAKAMSSNSKQVLVNDKNVIVFSPNPVKDSSIILLINNELWKNKEVTIYNTNGKLLQKVKMSSKRKSIDVSKLTAGIYFVSLEETGKMYTQQLVKK</sequence>
<evidence type="ECO:0000256" key="3">
    <source>
        <dbReference type="ARBA" id="ARBA00022723"/>
    </source>
</evidence>
<organism evidence="11 12">
    <name type="scientific">Tenacibaculum caenipelagi</name>
    <dbReference type="NCBI Taxonomy" id="1325435"/>
    <lineage>
        <taxon>Bacteria</taxon>
        <taxon>Pseudomonadati</taxon>
        <taxon>Bacteroidota</taxon>
        <taxon>Flavobacteriia</taxon>
        <taxon>Flavobacteriales</taxon>
        <taxon>Flavobacteriaceae</taxon>
        <taxon>Tenacibaculum</taxon>
    </lineage>
</organism>
<keyword evidence="1" id="KW-0031">Aminopeptidase</keyword>
<dbReference type="GO" id="GO:0008235">
    <property type="term" value="F:metalloexopeptidase activity"/>
    <property type="evidence" value="ECO:0007669"/>
    <property type="project" value="InterPro"/>
</dbReference>
<evidence type="ECO:0000256" key="2">
    <source>
        <dbReference type="ARBA" id="ARBA00022670"/>
    </source>
</evidence>
<comment type="caution">
    <text evidence="11">The sequence shown here is derived from an EMBL/GenBank/DDBJ whole genome shotgun (WGS) entry which is preliminary data.</text>
</comment>
<proteinExistence type="predicted"/>
<accession>A0A4R6TF42</accession>